<name>A0A1R1Y2R7_9FUNG</name>
<accession>A0A1R1Y2R7</accession>
<gene>
    <name evidence="1" type="ORF">AYI69_g5894</name>
</gene>
<evidence type="ECO:0000313" key="2">
    <source>
        <dbReference type="Proteomes" id="UP000187429"/>
    </source>
</evidence>
<organism evidence="1 2">
    <name type="scientific">Smittium culicis</name>
    <dbReference type="NCBI Taxonomy" id="133412"/>
    <lineage>
        <taxon>Eukaryota</taxon>
        <taxon>Fungi</taxon>
        <taxon>Fungi incertae sedis</taxon>
        <taxon>Zoopagomycota</taxon>
        <taxon>Kickxellomycotina</taxon>
        <taxon>Harpellomycetes</taxon>
        <taxon>Harpellales</taxon>
        <taxon>Legeriomycetaceae</taxon>
        <taxon>Smittium</taxon>
    </lineage>
</organism>
<proteinExistence type="predicted"/>
<dbReference type="EMBL" id="LSSM01002555">
    <property type="protein sequence ID" value="OMJ21262.1"/>
    <property type="molecule type" value="Genomic_DNA"/>
</dbReference>
<comment type="caution">
    <text evidence="1">The sequence shown here is derived from an EMBL/GenBank/DDBJ whole genome shotgun (WGS) entry which is preliminary data.</text>
</comment>
<evidence type="ECO:0000313" key="1">
    <source>
        <dbReference type="EMBL" id="OMJ21262.1"/>
    </source>
</evidence>
<protein>
    <submittedName>
        <fullName evidence="1">Uncharacterized protein</fullName>
    </submittedName>
</protein>
<reference evidence="2" key="1">
    <citation type="submission" date="2017-01" db="EMBL/GenBank/DDBJ databases">
        <authorList>
            <person name="Wang Y."/>
            <person name="White M."/>
            <person name="Kvist S."/>
            <person name="Moncalvo J.-M."/>
        </authorList>
    </citation>
    <scope>NUCLEOTIDE SEQUENCE [LARGE SCALE GENOMIC DNA]</scope>
    <source>
        <strain evidence="2">ID-206-W2</strain>
    </source>
</reference>
<dbReference type="OrthoDB" id="10392707at2759"/>
<keyword evidence="2" id="KW-1185">Reference proteome</keyword>
<dbReference type="Proteomes" id="UP000187429">
    <property type="component" value="Unassembled WGS sequence"/>
</dbReference>
<dbReference type="AlphaFoldDB" id="A0A1R1Y2R7"/>
<sequence>MVKNIKVEYQDKNKKERKTSALPDLNSRIIRASASFKGNDRLVLSPRNNSDTNIHILNARSSINPEKRDNLNELQTLIHYNSKNIEYLNSLESYSKFHIPGLYFDAQNVEQDELRESITTKNYENQNALRINSSINPSHLNSPYGKNISNIQNHLQIDEKPNIKCEAQINSDEFIGNNLMTNSQNKNSEMMPAPGYNHFYKESRGIISQIYK</sequence>